<dbReference type="InterPro" id="IPR040108">
    <property type="entry name" value="Laa1/Sip1/HEATR5"/>
</dbReference>
<dbReference type="GO" id="GO:0008104">
    <property type="term" value="P:intracellular protein localization"/>
    <property type="evidence" value="ECO:0007669"/>
    <property type="project" value="TreeGrafter"/>
</dbReference>
<feature type="transmembrane region" description="Helical" evidence="1">
    <location>
        <begin position="80"/>
        <end position="101"/>
    </location>
</feature>
<evidence type="ECO:0000313" key="3">
    <source>
        <dbReference type="EMBL" id="MPC84545.1"/>
    </source>
</evidence>
<dbReference type="EMBL" id="VSRR010065720">
    <property type="protein sequence ID" value="MPC84545.1"/>
    <property type="molecule type" value="Genomic_DNA"/>
</dbReference>
<reference evidence="3 4" key="1">
    <citation type="submission" date="2019-05" db="EMBL/GenBank/DDBJ databases">
        <title>Another draft genome of Portunus trituberculatus and its Hox gene families provides insights of decapod evolution.</title>
        <authorList>
            <person name="Jeong J.-H."/>
            <person name="Song I."/>
            <person name="Kim S."/>
            <person name="Choi T."/>
            <person name="Kim D."/>
            <person name="Ryu S."/>
            <person name="Kim W."/>
        </authorList>
    </citation>
    <scope>NUCLEOTIDE SEQUENCE [LARGE SCALE GENOMIC DNA]</scope>
    <source>
        <tissue evidence="3">Muscle</tissue>
    </source>
</reference>
<dbReference type="GO" id="GO:0005794">
    <property type="term" value="C:Golgi apparatus"/>
    <property type="evidence" value="ECO:0007669"/>
    <property type="project" value="TreeGrafter"/>
</dbReference>
<proteinExistence type="predicted"/>
<keyword evidence="1" id="KW-1133">Transmembrane helix</keyword>
<dbReference type="Proteomes" id="UP000324222">
    <property type="component" value="Unassembled WGS sequence"/>
</dbReference>
<dbReference type="GO" id="GO:0016020">
    <property type="term" value="C:membrane"/>
    <property type="evidence" value="ECO:0007669"/>
    <property type="project" value="TreeGrafter"/>
</dbReference>
<feature type="chain" id="PRO_5022740191" evidence="2">
    <location>
        <begin position="16"/>
        <end position="133"/>
    </location>
</feature>
<evidence type="ECO:0000256" key="2">
    <source>
        <dbReference type="SAM" id="SignalP"/>
    </source>
</evidence>
<dbReference type="GO" id="GO:0005829">
    <property type="term" value="C:cytosol"/>
    <property type="evidence" value="ECO:0007669"/>
    <property type="project" value="GOC"/>
</dbReference>
<dbReference type="GO" id="GO:0030139">
    <property type="term" value="C:endocytic vesicle"/>
    <property type="evidence" value="ECO:0007669"/>
    <property type="project" value="TreeGrafter"/>
</dbReference>
<dbReference type="PANTHER" id="PTHR21663:SF0">
    <property type="entry name" value="HEAT REPEAT-CONTAINING PROTEIN 5B"/>
    <property type="match status" value="1"/>
</dbReference>
<keyword evidence="2" id="KW-0732">Signal</keyword>
<gene>
    <name evidence="3" type="primary">heatr5b_1</name>
    <name evidence="3" type="ORF">E2C01_079285</name>
</gene>
<evidence type="ECO:0000256" key="1">
    <source>
        <dbReference type="SAM" id="Phobius"/>
    </source>
</evidence>
<keyword evidence="1" id="KW-0812">Transmembrane</keyword>
<sequence>MGALWLERHVSTLLAHLMELVASPKAITSHVEAVYSRKCVNFILRATLGRMIGEKAQAAACKEITQLIIKHMNTVGKYLVFGYIVLNIWFSFVIAIIFEVIREGKEKSHSIDIYSIRKKYRALPIEIDAKNRS</sequence>
<dbReference type="PANTHER" id="PTHR21663">
    <property type="entry name" value="HYPOTHETICAL HEAT DOMAIN-CONTAINING"/>
    <property type="match status" value="1"/>
</dbReference>
<evidence type="ECO:0000313" key="4">
    <source>
        <dbReference type="Proteomes" id="UP000324222"/>
    </source>
</evidence>
<keyword evidence="4" id="KW-1185">Reference proteome</keyword>
<protein>
    <submittedName>
        <fullName evidence="3">HEAT repeat-containing protein 5B</fullName>
    </submittedName>
</protein>
<comment type="caution">
    <text evidence="3">The sequence shown here is derived from an EMBL/GenBank/DDBJ whole genome shotgun (WGS) entry which is preliminary data.</text>
</comment>
<dbReference type="GO" id="GO:0042147">
    <property type="term" value="P:retrograde transport, endosome to Golgi"/>
    <property type="evidence" value="ECO:0007669"/>
    <property type="project" value="TreeGrafter"/>
</dbReference>
<feature type="signal peptide" evidence="2">
    <location>
        <begin position="1"/>
        <end position="15"/>
    </location>
</feature>
<dbReference type="OrthoDB" id="192608at2759"/>
<dbReference type="GO" id="GO:0006897">
    <property type="term" value="P:endocytosis"/>
    <property type="evidence" value="ECO:0007669"/>
    <property type="project" value="TreeGrafter"/>
</dbReference>
<keyword evidence="1" id="KW-0472">Membrane</keyword>
<organism evidence="3 4">
    <name type="scientific">Portunus trituberculatus</name>
    <name type="common">Swimming crab</name>
    <name type="synonym">Neptunus trituberculatus</name>
    <dbReference type="NCBI Taxonomy" id="210409"/>
    <lineage>
        <taxon>Eukaryota</taxon>
        <taxon>Metazoa</taxon>
        <taxon>Ecdysozoa</taxon>
        <taxon>Arthropoda</taxon>
        <taxon>Crustacea</taxon>
        <taxon>Multicrustacea</taxon>
        <taxon>Malacostraca</taxon>
        <taxon>Eumalacostraca</taxon>
        <taxon>Eucarida</taxon>
        <taxon>Decapoda</taxon>
        <taxon>Pleocyemata</taxon>
        <taxon>Brachyura</taxon>
        <taxon>Eubrachyura</taxon>
        <taxon>Portunoidea</taxon>
        <taxon>Portunidae</taxon>
        <taxon>Portuninae</taxon>
        <taxon>Portunus</taxon>
    </lineage>
</organism>
<accession>A0A5B7IPW9</accession>
<dbReference type="AlphaFoldDB" id="A0A5B7IPW9"/>
<name>A0A5B7IPW9_PORTR</name>